<dbReference type="PANTHER" id="PTHR22851">
    <property type="entry name" value="U3 SMALL NUCLEOLAR RNA U3 SNORNA ASSOCIATED PROTEIN"/>
    <property type="match status" value="1"/>
</dbReference>
<evidence type="ECO:0000313" key="3">
    <source>
        <dbReference type="EMBL" id="GLB37048.1"/>
    </source>
</evidence>
<name>A0A9P3PJE7_LYOSH</name>
<dbReference type="OrthoDB" id="108365at2759"/>
<accession>A0A9P3PJE7</accession>
<dbReference type="EMBL" id="BRPK01000004">
    <property type="protein sequence ID" value="GLB37048.1"/>
    <property type="molecule type" value="Genomic_DNA"/>
</dbReference>
<dbReference type="AlphaFoldDB" id="A0A9P3PJE7"/>
<keyword evidence="2" id="KW-1133">Transmembrane helix</keyword>
<protein>
    <submittedName>
        <fullName evidence="3">Glycosyltransferase sugar-binding region containing DXD motif</fullName>
    </submittedName>
</protein>
<evidence type="ECO:0000256" key="1">
    <source>
        <dbReference type="SAM" id="MobiDB-lite"/>
    </source>
</evidence>
<reference evidence="3" key="1">
    <citation type="submission" date="2022-07" db="EMBL/GenBank/DDBJ databases">
        <title>The genome of Lyophyllum shimeji provides insight into the initial evolution of ectomycorrhizal fungal genome.</title>
        <authorList>
            <person name="Kobayashi Y."/>
            <person name="Shibata T."/>
            <person name="Hirakawa H."/>
            <person name="Shigenobu S."/>
            <person name="Nishiyama T."/>
            <person name="Yamada A."/>
            <person name="Hasebe M."/>
            <person name="Kawaguchi M."/>
        </authorList>
    </citation>
    <scope>NUCLEOTIDE SEQUENCE</scope>
    <source>
        <strain evidence="3">AT787</strain>
    </source>
</reference>
<feature type="region of interest" description="Disordered" evidence="1">
    <location>
        <begin position="1"/>
        <end position="21"/>
    </location>
</feature>
<organism evidence="3 4">
    <name type="scientific">Lyophyllum shimeji</name>
    <name type="common">Hon-shimeji</name>
    <name type="synonym">Tricholoma shimeji</name>
    <dbReference type="NCBI Taxonomy" id="47721"/>
    <lineage>
        <taxon>Eukaryota</taxon>
        <taxon>Fungi</taxon>
        <taxon>Dikarya</taxon>
        <taxon>Basidiomycota</taxon>
        <taxon>Agaricomycotina</taxon>
        <taxon>Agaricomycetes</taxon>
        <taxon>Agaricomycetidae</taxon>
        <taxon>Agaricales</taxon>
        <taxon>Tricholomatineae</taxon>
        <taxon>Lyophyllaceae</taxon>
        <taxon>Lyophyllum</taxon>
    </lineage>
</organism>
<keyword evidence="2" id="KW-0812">Transmembrane</keyword>
<dbReference type="Gene3D" id="3.90.550.20">
    <property type="match status" value="1"/>
</dbReference>
<evidence type="ECO:0000313" key="4">
    <source>
        <dbReference type="Proteomes" id="UP001063166"/>
    </source>
</evidence>
<proteinExistence type="predicted"/>
<keyword evidence="4" id="KW-1185">Reference proteome</keyword>
<evidence type="ECO:0000256" key="2">
    <source>
        <dbReference type="SAM" id="Phobius"/>
    </source>
</evidence>
<comment type="caution">
    <text evidence="3">The sequence shown here is derived from an EMBL/GenBank/DDBJ whole genome shotgun (WGS) entry which is preliminary data.</text>
</comment>
<dbReference type="GO" id="GO:0000462">
    <property type="term" value="P:maturation of SSU-rRNA from tricistronic rRNA transcript (SSU-rRNA, 5.8S rRNA, LSU-rRNA)"/>
    <property type="evidence" value="ECO:0007669"/>
    <property type="project" value="TreeGrafter"/>
</dbReference>
<keyword evidence="2" id="KW-0472">Membrane</keyword>
<dbReference type="InterPro" id="IPR051733">
    <property type="entry name" value="WD_repeat_DCAF13/WDSOF1"/>
</dbReference>
<sequence length="721" mass="82510">MRSRARPSQPAGYGNRVAKDGHQLNNLPSLAMSSSGYYPHDGLPEHLKSAPLRDKLALRYSSPWFVTLPLPIPGARTRQLRLCFPNPQRLYRSSVARFGRRTGSTILFFGTLLFVFAVFSLARQLGIRPTKWSLPFLGKPSTRIFEHEELRRVWQWEVASGHYPSHRSIPQQLGFLHPPPNPAIPLRPDVTEHSAAARVNTTRGVGPKRTYLDIQFHPPKVAYPPRPVPGSVADLDVVMERCDPWEEKKYVRDCLELLRVGGGLDNGNRLRRGNLNEYRYIYKESPATAPSPTSPELWAPSLRGILLPPPVRHRPYASLPTPCDPDNPRIFHMFWAGPFTDKPYTALLSFLYTQNTGLHLKEPRDTTVCRPQFWMWINPGPAASVPNPSALSDMYKELKNNPWAMPFLHPRFHDIIHFKLWNTTEQLDGVPELKDEWRDRNLFNSLGKAVANPQAKKKTPDDVLERAGSPSSSTYDRLSVILSDMARFILCHRFGGTYLDADTIFLRDWEELWGWTGAFAYRWSWKKEYNTAALHMNKGSALGTFLFKTALENDLDFHPETISRYTKDAYLEGLLLCLPDAMFDSPWLNTDKYQRERPPQPYFKAFSEFFDTPAASSAAPSALGFNGFFKGAYSYHYHNFWWKPFDPTRNWPDLGSRFATGERIARAALAGGLNITIDSDPEEFPDVPDRGDLSWATVMKRTFEAYIRGEMPNMYGEWLEW</sequence>
<gene>
    <name evidence="3" type="ORF">LshimejAT787_0400990</name>
</gene>
<dbReference type="Proteomes" id="UP001063166">
    <property type="component" value="Unassembled WGS sequence"/>
</dbReference>
<dbReference type="SUPFAM" id="SSF53448">
    <property type="entry name" value="Nucleotide-diphospho-sugar transferases"/>
    <property type="match status" value="1"/>
</dbReference>
<feature type="transmembrane region" description="Helical" evidence="2">
    <location>
        <begin position="102"/>
        <end position="122"/>
    </location>
</feature>
<dbReference type="GO" id="GO:0032040">
    <property type="term" value="C:small-subunit processome"/>
    <property type="evidence" value="ECO:0007669"/>
    <property type="project" value="TreeGrafter"/>
</dbReference>
<dbReference type="InterPro" id="IPR029044">
    <property type="entry name" value="Nucleotide-diphossugar_trans"/>
</dbReference>
<dbReference type="PANTHER" id="PTHR22851:SF1">
    <property type="entry name" value="GLYCOSYLTRANSFERASE FAMILY 32 PROTEIN"/>
    <property type="match status" value="1"/>
</dbReference>